<gene>
    <name evidence="1" type="ORF">J7405_09755</name>
</gene>
<dbReference type="EMBL" id="JAGHXW010000029">
    <property type="protein sequence ID" value="MBO9759829.1"/>
    <property type="molecule type" value="Genomic_DNA"/>
</dbReference>
<sequence length="219" mass="25223">MVVMLWPVSDGLRIQRVQQFTDARQGYKLDWNSWYRDLNSEDKRQLPLHALNRSRLYFDLRLVPIAAADLYPICQDLSNESFRLHRTYLSRLENTHFVNILKNEWNPENYAPLRERESQRATRAREWYETVTTSPTQLGRRLAQALGEIGITAAHEQTVSSPHSRVRADLLVARAAAPPNVIVELKAFSSSNTMPSTISDAIKTTLRRHAQLAGFLPRQ</sequence>
<accession>A0A8I1XID5</accession>
<reference evidence="1" key="1">
    <citation type="submission" date="2021-03" db="EMBL/GenBank/DDBJ databases">
        <title>Molecular characterization of Xanthomonas species pathogenic on Araceae and the development of a triplex TaqMan assay for detection of X. phaseoli pv. dieffenbachiae.</title>
        <authorList>
            <person name="Van Der Wolf J."/>
            <person name="Krijger M."/>
            <person name="Mendes O."/>
            <person name="Brankovics B."/>
            <person name="Bonants P."/>
            <person name="Meekes E."/>
        </authorList>
    </citation>
    <scope>NUCLEOTIDE SEQUENCE</scope>
    <source>
        <strain evidence="1">NBC1264</strain>
    </source>
</reference>
<dbReference type="Proteomes" id="UP000668572">
    <property type="component" value="Unassembled WGS sequence"/>
</dbReference>
<name>A0A8I1XID5_XANMN</name>
<dbReference type="RefSeq" id="WP_150117944.1">
    <property type="nucleotide sequence ID" value="NZ_CP083575.1"/>
</dbReference>
<comment type="caution">
    <text evidence="1">The sequence shown here is derived from an EMBL/GenBank/DDBJ whole genome shotgun (WGS) entry which is preliminary data.</text>
</comment>
<evidence type="ECO:0000313" key="1">
    <source>
        <dbReference type="EMBL" id="MBO9759829.1"/>
    </source>
</evidence>
<evidence type="ECO:0000313" key="2">
    <source>
        <dbReference type="Proteomes" id="UP000668572"/>
    </source>
</evidence>
<proteinExistence type="predicted"/>
<organism evidence="1 2">
    <name type="scientific">Xanthomonas manihotis</name>
    <dbReference type="NCBI Taxonomy" id="43353"/>
    <lineage>
        <taxon>Bacteria</taxon>
        <taxon>Pseudomonadati</taxon>
        <taxon>Pseudomonadota</taxon>
        <taxon>Gammaproteobacteria</taxon>
        <taxon>Lysobacterales</taxon>
        <taxon>Lysobacteraceae</taxon>
        <taxon>Xanthomonas</taxon>
    </lineage>
</organism>
<protein>
    <submittedName>
        <fullName evidence="1">Uncharacterized protein</fullName>
    </submittedName>
</protein>
<dbReference type="AlphaFoldDB" id="A0A8I1XID5"/>